<dbReference type="InParanoid" id="A0A0H2R5N3"/>
<dbReference type="Proteomes" id="UP000053477">
    <property type="component" value="Unassembled WGS sequence"/>
</dbReference>
<evidence type="ECO:0000313" key="2">
    <source>
        <dbReference type="EMBL" id="KLO04788.1"/>
    </source>
</evidence>
<protein>
    <submittedName>
        <fullName evidence="2">Uncharacterized protein</fullName>
    </submittedName>
</protein>
<accession>A0A0H2R5N3</accession>
<proteinExistence type="predicted"/>
<gene>
    <name evidence="2" type="ORF">SCHPADRAFT_947437</name>
</gene>
<name>A0A0H2R5N3_9AGAM</name>
<reference evidence="2 3" key="1">
    <citation type="submission" date="2015-04" db="EMBL/GenBank/DDBJ databases">
        <title>Complete genome sequence of Schizopora paradoxa KUC8140, a cosmopolitan wood degrader in East Asia.</title>
        <authorList>
            <consortium name="DOE Joint Genome Institute"/>
            <person name="Min B."/>
            <person name="Park H."/>
            <person name="Jang Y."/>
            <person name="Kim J.-J."/>
            <person name="Kim K.H."/>
            <person name="Pangilinan J."/>
            <person name="Lipzen A."/>
            <person name="Riley R."/>
            <person name="Grigoriev I.V."/>
            <person name="Spatafora J.W."/>
            <person name="Choi I.-G."/>
        </authorList>
    </citation>
    <scope>NUCLEOTIDE SEQUENCE [LARGE SCALE GENOMIC DNA]</scope>
    <source>
        <strain evidence="2 3">KUC8140</strain>
    </source>
</reference>
<feature type="region of interest" description="Disordered" evidence="1">
    <location>
        <begin position="56"/>
        <end position="106"/>
    </location>
</feature>
<dbReference type="EMBL" id="KQ086432">
    <property type="protein sequence ID" value="KLO04788.1"/>
    <property type="molecule type" value="Genomic_DNA"/>
</dbReference>
<organism evidence="2 3">
    <name type="scientific">Schizopora paradoxa</name>
    <dbReference type="NCBI Taxonomy" id="27342"/>
    <lineage>
        <taxon>Eukaryota</taxon>
        <taxon>Fungi</taxon>
        <taxon>Dikarya</taxon>
        <taxon>Basidiomycota</taxon>
        <taxon>Agaricomycotina</taxon>
        <taxon>Agaricomycetes</taxon>
        <taxon>Hymenochaetales</taxon>
        <taxon>Schizoporaceae</taxon>
        <taxon>Schizopora</taxon>
    </lineage>
</organism>
<evidence type="ECO:0000313" key="3">
    <source>
        <dbReference type="Proteomes" id="UP000053477"/>
    </source>
</evidence>
<evidence type="ECO:0000256" key="1">
    <source>
        <dbReference type="SAM" id="MobiDB-lite"/>
    </source>
</evidence>
<feature type="compositionally biased region" description="Polar residues" evidence="1">
    <location>
        <begin position="62"/>
        <end position="75"/>
    </location>
</feature>
<keyword evidence="3" id="KW-1185">Reference proteome</keyword>
<dbReference type="AlphaFoldDB" id="A0A0H2R5N3"/>
<sequence>MVAIKPIKVKKTHKKDAAILPIYTSPTKKEKTFTIFTTDAGTLQRSERTYIEETCDPKRTSCSEGIQPSTNSTQKVADGTQDTRKDPSSKNGKKSQVENITMIHKR</sequence>